<keyword evidence="3" id="KW-0804">Transcription</keyword>
<dbReference type="Gene3D" id="3.40.50.2300">
    <property type="match status" value="1"/>
</dbReference>
<protein>
    <submittedName>
        <fullName evidence="7">Response regulator</fullName>
    </submittedName>
</protein>
<dbReference type="InterPro" id="IPR018060">
    <property type="entry name" value="HTH_AraC"/>
</dbReference>
<evidence type="ECO:0000313" key="8">
    <source>
        <dbReference type="Proteomes" id="UP000447876"/>
    </source>
</evidence>
<evidence type="ECO:0000256" key="4">
    <source>
        <dbReference type="PROSITE-ProRule" id="PRU00169"/>
    </source>
</evidence>
<accession>A0A7X2YYH5</accession>
<dbReference type="SMART" id="SM00342">
    <property type="entry name" value="HTH_ARAC"/>
    <property type="match status" value="1"/>
</dbReference>
<dbReference type="PRINTS" id="PR00032">
    <property type="entry name" value="HTHARAC"/>
</dbReference>
<keyword evidence="1" id="KW-0805">Transcription regulation</keyword>
<keyword evidence="4" id="KW-0597">Phosphoprotein</keyword>
<dbReference type="SUPFAM" id="SSF52172">
    <property type="entry name" value="CheY-like"/>
    <property type="match status" value="1"/>
</dbReference>
<evidence type="ECO:0000259" key="6">
    <source>
        <dbReference type="PROSITE" id="PS50110"/>
    </source>
</evidence>
<evidence type="ECO:0000313" key="7">
    <source>
        <dbReference type="EMBL" id="MUG44286.1"/>
    </source>
</evidence>
<dbReference type="InterPro" id="IPR011006">
    <property type="entry name" value="CheY-like_superfamily"/>
</dbReference>
<sequence>MIRTLIVDDEKMPREMIKRYGAWDEYGMEIVGEADDGLEALRLIEDRSPQLVITDMRMPGADGMELLGILNERYPETKVIVVSGYDDFTYLKQAIRCKAKDYILKPIDPKELNAALLKCKNELESSRVIYREQFTLQIDFLQIAKGYKPALTSYYNRLDVSGIRDTFQDLLQQLGNAEAEQARMQDRIYQEFIVLLRELMIANSQTVEGFRFEIDEAALQSYGRLLSDVTKLYLLAMSQLEEHRKYRRKLNLPEIKHYVEANFCEPITLEQIASAFFVSKEYLSRAFKNEFHQNLSDYILQLRMEKSKALLLEGKLPIKAIAESCGYEELAYFYRVFKKHYGVAPGEMRKER</sequence>
<feature type="modified residue" description="4-aspartylphosphate" evidence="4">
    <location>
        <position position="55"/>
    </location>
</feature>
<dbReference type="PROSITE" id="PS50110">
    <property type="entry name" value="RESPONSE_REGULATORY"/>
    <property type="match status" value="1"/>
</dbReference>
<feature type="domain" description="Response regulatory" evidence="6">
    <location>
        <begin position="3"/>
        <end position="120"/>
    </location>
</feature>
<dbReference type="OrthoDB" id="342399at2"/>
<dbReference type="GO" id="GO:0043565">
    <property type="term" value="F:sequence-specific DNA binding"/>
    <property type="evidence" value="ECO:0007669"/>
    <property type="project" value="InterPro"/>
</dbReference>
<dbReference type="Pfam" id="PF12833">
    <property type="entry name" value="HTH_18"/>
    <property type="match status" value="1"/>
</dbReference>
<evidence type="ECO:0000256" key="3">
    <source>
        <dbReference type="ARBA" id="ARBA00023163"/>
    </source>
</evidence>
<organism evidence="7 8">
    <name type="scientific">Paenibacillus woosongensis</name>
    <dbReference type="NCBI Taxonomy" id="307580"/>
    <lineage>
        <taxon>Bacteria</taxon>
        <taxon>Bacillati</taxon>
        <taxon>Bacillota</taxon>
        <taxon>Bacilli</taxon>
        <taxon>Bacillales</taxon>
        <taxon>Paenibacillaceae</taxon>
        <taxon>Paenibacillus</taxon>
    </lineage>
</organism>
<dbReference type="CDD" id="cd17536">
    <property type="entry name" value="REC_YesN-like"/>
    <property type="match status" value="1"/>
</dbReference>
<dbReference type="SUPFAM" id="SSF46689">
    <property type="entry name" value="Homeodomain-like"/>
    <property type="match status" value="2"/>
</dbReference>
<dbReference type="PANTHER" id="PTHR43280">
    <property type="entry name" value="ARAC-FAMILY TRANSCRIPTIONAL REGULATOR"/>
    <property type="match status" value="1"/>
</dbReference>
<dbReference type="PROSITE" id="PS01124">
    <property type="entry name" value="HTH_ARAC_FAMILY_2"/>
    <property type="match status" value="1"/>
</dbReference>
<gene>
    <name evidence="7" type="ORF">GNP95_04635</name>
</gene>
<proteinExistence type="predicted"/>
<dbReference type="Gene3D" id="1.10.10.60">
    <property type="entry name" value="Homeodomain-like"/>
    <property type="match status" value="2"/>
</dbReference>
<dbReference type="InterPro" id="IPR001789">
    <property type="entry name" value="Sig_transdc_resp-reg_receiver"/>
</dbReference>
<dbReference type="RefSeq" id="WP_155609683.1">
    <property type="nucleotide sequence ID" value="NZ_WNZW01000001.1"/>
</dbReference>
<comment type="caution">
    <text evidence="7">The sequence shown here is derived from an EMBL/GenBank/DDBJ whole genome shotgun (WGS) entry which is preliminary data.</text>
</comment>
<dbReference type="GO" id="GO:0003700">
    <property type="term" value="F:DNA-binding transcription factor activity"/>
    <property type="evidence" value="ECO:0007669"/>
    <property type="project" value="InterPro"/>
</dbReference>
<dbReference type="EMBL" id="WNZW01000001">
    <property type="protein sequence ID" value="MUG44286.1"/>
    <property type="molecule type" value="Genomic_DNA"/>
</dbReference>
<keyword evidence="2" id="KW-0238">DNA-binding</keyword>
<dbReference type="PROSITE" id="PS00041">
    <property type="entry name" value="HTH_ARAC_FAMILY_1"/>
    <property type="match status" value="1"/>
</dbReference>
<evidence type="ECO:0000256" key="2">
    <source>
        <dbReference type="ARBA" id="ARBA00023125"/>
    </source>
</evidence>
<dbReference type="Proteomes" id="UP000447876">
    <property type="component" value="Unassembled WGS sequence"/>
</dbReference>
<dbReference type="AlphaFoldDB" id="A0A7X2YYH5"/>
<dbReference type="InterPro" id="IPR020449">
    <property type="entry name" value="Tscrpt_reg_AraC-type_HTH"/>
</dbReference>
<name>A0A7X2YYH5_9BACL</name>
<dbReference type="Pfam" id="PF00072">
    <property type="entry name" value="Response_reg"/>
    <property type="match status" value="1"/>
</dbReference>
<reference evidence="7 8" key="1">
    <citation type="submission" date="2019-11" db="EMBL/GenBank/DDBJ databases">
        <title>Draft genome sequences of five Paenibacillus species of dairy origin.</title>
        <authorList>
            <person name="Olajide A.M."/>
            <person name="Chen S."/>
            <person name="Lapointe G."/>
        </authorList>
    </citation>
    <scope>NUCLEOTIDE SEQUENCE [LARGE SCALE GENOMIC DNA]</scope>
    <source>
        <strain evidence="7 8">12CR55</strain>
    </source>
</reference>
<dbReference type="PANTHER" id="PTHR43280:SF2">
    <property type="entry name" value="HTH-TYPE TRANSCRIPTIONAL REGULATOR EXSA"/>
    <property type="match status" value="1"/>
</dbReference>
<evidence type="ECO:0000259" key="5">
    <source>
        <dbReference type="PROSITE" id="PS01124"/>
    </source>
</evidence>
<evidence type="ECO:0000256" key="1">
    <source>
        <dbReference type="ARBA" id="ARBA00023015"/>
    </source>
</evidence>
<dbReference type="SMART" id="SM00448">
    <property type="entry name" value="REC"/>
    <property type="match status" value="1"/>
</dbReference>
<dbReference type="InterPro" id="IPR018062">
    <property type="entry name" value="HTH_AraC-typ_CS"/>
</dbReference>
<feature type="domain" description="HTH araC/xylS-type" evidence="5">
    <location>
        <begin position="253"/>
        <end position="351"/>
    </location>
</feature>
<dbReference type="GO" id="GO:0000160">
    <property type="term" value="P:phosphorelay signal transduction system"/>
    <property type="evidence" value="ECO:0007669"/>
    <property type="project" value="InterPro"/>
</dbReference>
<dbReference type="InterPro" id="IPR009057">
    <property type="entry name" value="Homeodomain-like_sf"/>
</dbReference>